<keyword evidence="6" id="KW-0645">Protease</keyword>
<dbReference type="Pfam" id="PF00905">
    <property type="entry name" value="Transpeptidase"/>
    <property type="match status" value="1"/>
</dbReference>
<dbReference type="InterPro" id="IPR001460">
    <property type="entry name" value="PCN-bd_Tpept"/>
</dbReference>
<evidence type="ECO:0000256" key="13">
    <source>
        <dbReference type="ARBA" id="ARBA00023316"/>
    </source>
</evidence>
<dbReference type="InterPro" id="IPR017790">
    <property type="entry name" value="Penicillin-binding_protein_2"/>
</dbReference>
<dbReference type="Gene3D" id="3.30.1390.30">
    <property type="entry name" value="Penicillin-binding protein 2a, domain 3"/>
    <property type="match status" value="1"/>
</dbReference>
<keyword evidence="7" id="KW-0812">Transmembrane</keyword>
<keyword evidence="3" id="KW-1003">Cell membrane</keyword>
<evidence type="ECO:0000259" key="14">
    <source>
        <dbReference type="Pfam" id="PF00905"/>
    </source>
</evidence>
<dbReference type="PANTHER" id="PTHR30627">
    <property type="entry name" value="PEPTIDOGLYCAN D,D-TRANSPEPTIDASE"/>
    <property type="match status" value="1"/>
</dbReference>
<dbReference type="RefSeq" id="WP_231008494.1">
    <property type="nucleotide sequence ID" value="NZ_JAJNEC010000007.1"/>
</dbReference>
<comment type="subcellular location">
    <subcellularLocation>
        <location evidence="2">Cell membrane</location>
    </subcellularLocation>
    <subcellularLocation>
        <location evidence="1">Membrane</location>
        <topology evidence="1">Single-pass membrane protein</topology>
    </subcellularLocation>
</comment>
<dbReference type="InterPro" id="IPR036138">
    <property type="entry name" value="PBP_dimer_sf"/>
</dbReference>
<evidence type="ECO:0000256" key="9">
    <source>
        <dbReference type="ARBA" id="ARBA00022960"/>
    </source>
</evidence>
<feature type="domain" description="Penicillin-binding protein transpeptidase" evidence="14">
    <location>
        <begin position="255"/>
        <end position="597"/>
    </location>
</feature>
<dbReference type="InterPro" id="IPR050515">
    <property type="entry name" value="Beta-lactam/transpept"/>
</dbReference>
<keyword evidence="11" id="KW-1133">Transmembrane helix</keyword>
<dbReference type="Pfam" id="PF03717">
    <property type="entry name" value="PBP_dimer"/>
    <property type="match status" value="1"/>
</dbReference>
<gene>
    <name evidence="16" type="primary">mrdA</name>
    <name evidence="16" type="ORF">LQ567_24200</name>
</gene>
<evidence type="ECO:0000256" key="7">
    <source>
        <dbReference type="ARBA" id="ARBA00022692"/>
    </source>
</evidence>
<keyword evidence="13" id="KW-0961">Cell wall biogenesis/degradation</keyword>
<keyword evidence="12" id="KW-0472">Membrane</keyword>
<evidence type="ECO:0000256" key="1">
    <source>
        <dbReference type="ARBA" id="ARBA00004167"/>
    </source>
</evidence>
<feature type="domain" description="Penicillin-binding protein dimerisation" evidence="15">
    <location>
        <begin position="51"/>
        <end position="217"/>
    </location>
</feature>
<dbReference type="PANTHER" id="PTHR30627:SF2">
    <property type="entry name" value="PEPTIDOGLYCAN D,D-TRANSPEPTIDASE MRDA"/>
    <property type="match status" value="1"/>
</dbReference>
<evidence type="ECO:0000256" key="12">
    <source>
        <dbReference type="ARBA" id="ARBA00023136"/>
    </source>
</evidence>
<evidence type="ECO:0000313" key="17">
    <source>
        <dbReference type="Proteomes" id="UP001199816"/>
    </source>
</evidence>
<dbReference type="Gene3D" id="3.90.1310.10">
    <property type="entry name" value="Penicillin-binding protein 2a (Domain 2)"/>
    <property type="match status" value="1"/>
</dbReference>
<dbReference type="SUPFAM" id="SSF56519">
    <property type="entry name" value="Penicillin binding protein dimerisation domain"/>
    <property type="match status" value="1"/>
</dbReference>
<evidence type="ECO:0000256" key="11">
    <source>
        <dbReference type="ARBA" id="ARBA00022989"/>
    </source>
</evidence>
<dbReference type="SUPFAM" id="SSF56601">
    <property type="entry name" value="beta-lactamase/transpeptidase-like"/>
    <property type="match status" value="1"/>
</dbReference>
<evidence type="ECO:0000256" key="10">
    <source>
        <dbReference type="ARBA" id="ARBA00022984"/>
    </source>
</evidence>
<evidence type="ECO:0000256" key="3">
    <source>
        <dbReference type="ARBA" id="ARBA00022475"/>
    </source>
</evidence>
<keyword evidence="8 16" id="KW-0378">Hydrolase</keyword>
<dbReference type="Proteomes" id="UP001199816">
    <property type="component" value="Unassembled WGS sequence"/>
</dbReference>
<dbReference type="InterPro" id="IPR005311">
    <property type="entry name" value="PBP_dimer"/>
</dbReference>
<evidence type="ECO:0000256" key="6">
    <source>
        <dbReference type="ARBA" id="ARBA00022670"/>
    </source>
</evidence>
<evidence type="ECO:0000256" key="2">
    <source>
        <dbReference type="ARBA" id="ARBA00004236"/>
    </source>
</evidence>
<comment type="caution">
    <text evidence="16">The sequence shown here is derived from an EMBL/GenBank/DDBJ whole genome shotgun (WGS) entry which is preliminary data.</text>
</comment>
<keyword evidence="9" id="KW-0133">Cell shape</keyword>
<dbReference type="NCBIfam" id="TIGR03423">
    <property type="entry name" value="pbp2_mrdA"/>
    <property type="match status" value="1"/>
</dbReference>
<proteinExistence type="predicted"/>
<sequence>MPVFNKPRGYVIKLIILCVFALIVAQLANLQLVNRKYLELAKDNAVFQKIIYPERGIIYDRKGRAVLNNTIMFDLVVTPAEVKHLDTAAFCTLMGIDTATLRSRMVNAIVKNSRMRPSVFQSLLEPGLQARFEENSWRFPGFALQQRPVRTYPYNAGAHFLGYIGEVDEKDIQRSDNFYHMGDYRGKNGLEYQYEQVLMGRRGVQYMIKDNKNRLVGHYENGSFDTTAIAGRGLKTWLDVDLQVLAEKLMANKVGAVVALDPKTGGILAMASGPVFNPNDLTGPEKNKNYAKMALNVRAPLLNRGIKGRYPPGSTFKPLGGLVALDEGVITPASGYPCRGGYYACGRRTGCLESWAGHADNLRLAIAHSCNAFFVNTYRLTVDNPRYGNVKEGYKKWEAYMHRLGLGVRLGTDLPSEDKGNIPTVGDYDADYKGNWTSCTNLTLGMGQDKMLLTPLQLANATCIIANRGYYYIPHFIDSIERETAADAPLLKKYRQRQEALTHISAVAYDAIINGMQDVVTQGTAKVAAIPGIDVCAKTGTAENATVLDGRRIQLDDNSMFICFAPKDNPKIAIAVVVENAGFGGTWAGPIARILMEQYLLDSLTNRSKADLERIAHANLMPWYFDRLQYKTDSIRAEQWTKLTKDSTRLRTFLKHTVRTVMAEKKDSASGTVRPQPLAIPVAAGGMKRPGTPLYHISTPRIVAGERKWRWGITGTGYPI</sequence>
<keyword evidence="5 16" id="KW-0121">Carboxypeptidase</keyword>
<evidence type="ECO:0000256" key="5">
    <source>
        <dbReference type="ARBA" id="ARBA00022645"/>
    </source>
</evidence>
<keyword evidence="17" id="KW-1185">Reference proteome</keyword>
<keyword evidence="10" id="KW-0573">Peptidoglycan synthesis</keyword>
<keyword evidence="4" id="KW-0997">Cell inner membrane</keyword>
<accession>A0ABS8PXW4</accession>
<evidence type="ECO:0000256" key="4">
    <source>
        <dbReference type="ARBA" id="ARBA00022519"/>
    </source>
</evidence>
<dbReference type="InterPro" id="IPR012338">
    <property type="entry name" value="Beta-lactam/transpept-like"/>
</dbReference>
<protein>
    <submittedName>
        <fullName evidence="16">Penicillin-binding protein 2</fullName>
        <ecNumber evidence="16">3.4.16.4</ecNumber>
    </submittedName>
</protein>
<evidence type="ECO:0000313" key="16">
    <source>
        <dbReference type="EMBL" id="MCD2425907.1"/>
    </source>
</evidence>
<dbReference type="EMBL" id="JAJNEC010000007">
    <property type="protein sequence ID" value="MCD2425907.1"/>
    <property type="molecule type" value="Genomic_DNA"/>
</dbReference>
<dbReference type="Gene3D" id="3.40.710.10">
    <property type="entry name" value="DD-peptidase/beta-lactamase superfamily"/>
    <property type="match status" value="1"/>
</dbReference>
<name>A0ABS8PXW4_9BACT</name>
<organism evidence="16 17">
    <name type="scientific">Niabella pedocola</name>
    <dbReference type="NCBI Taxonomy" id="1752077"/>
    <lineage>
        <taxon>Bacteria</taxon>
        <taxon>Pseudomonadati</taxon>
        <taxon>Bacteroidota</taxon>
        <taxon>Chitinophagia</taxon>
        <taxon>Chitinophagales</taxon>
        <taxon>Chitinophagaceae</taxon>
        <taxon>Niabella</taxon>
    </lineage>
</organism>
<dbReference type="EC" id="3.4.16.4" evidence="16"/>
<dbReference type="GO" id="GO:0009002">
    <property type="term" value="F:serine-type D-Ala-D-Ala carboxypeptidase activity"/>
    <property type="evidence" value="ECO:0007669"/>
    <property type="project" value="UniProtKB-EC"/>
</dbReference>
<reference evidence="16 17" key="1">
    <citation type="submission" date="2021-11" db="EMBL/GenBank/DDBJ databases">
        <title>Genomic of Niabella pedocola.</title>
        <authorList>
            <person name="Wu T."/>
        </authorList>
    </citation>
    <scope>NUCLEOTIDE SEQUENCE [LARGE SCALE GENOMIC DNA]</scope>
    <source>
        <strain evidence="16 17">JCM 31011</strain>
    </source>
</reference>
<evidence type="ECO:0000259" key="15">
    <source>
        <dbReference type="Pfam" id="PF03717"/>
    </source>
</evidence>
<evidence type="ECO:0000256" key="8">
    <source>
        <dbReference type="ARBA" id="ARBA00022801"/>
    </source>
</evidence>